<dbReference type="RefSeq" id="WP_180571324.1">
    <property type="nucleotide sequence ID" value="NZ_JACCKB010000075.1"/>
</dbReference>
<dbReference type="AlphaFoldDB" id="A0A853I8Z3"/>
<proteinExistence type="predicted"/>
<evidence type="ECO:0000313" key="3">
    <source>
        <dbReference type="Proteomes" id="UP000569732"/>
    </source>
</evidence>
<dbReference type="Proteomes" id="UP000569732">
    <property type="component" value="Unassembled WGS sequence"/>
</dbReference>
<dbReference type="EMBL" id="JACCKB010000075">
    <property type="protein sequence ID" value="NYZ69329.1"/>
    <property type="molecule type" value="Genomic_DNA"/>
</dbReference>
<evidence type="ECO:0000256" key="1">
    <source>
        <dbReference type="SAM" id="SignalP"/>
    </source>
</evidence>
<feature type="signal peptide" evidence="1">
    <location>
        <begin position="1"/>
        <end position="19"/>
    </location>
</feature>
<protein>
    <submittedName>
        <fullName evidence="2">Uncharacterized protein</fullName>
    </submittedName>
</protein>
<comment type="caution">
    <text evidence="2">The sequence shown here is derived from an EMBL/GenBank/DDBJ whole genome shotgun (WGS) entry which is preliminary data.</text>
</comment>
<feature type="chain" id="PRO_5032504598" evidence="1">
    <location>
        <begin position="20"/>
        <end position="84"/>
    </location>
</feature>
<accession>A0A853I8Z3</accession>
<gene>
    <name evidence="2" type="ORF">H0A36_25240</name>
</gene>
<reference evidence="2 3" key="1">
    <citation type="submission" date="2020-07" db="EMBL/GenBank/DDBJ databases">
        <title>Endozoicomonas sp. nov., isolated from sediment.</title>
        <authorList>
            <person name="Gu T."/>
        </authorList>
    </citation>
    <scope>NUCLEOTIDE SEQUENCE [LARGE SCALE GENOMIC DNA]</scope>
    <source>
        <strain evidence="2 3">SM1973</strain>
    </source>
</reference>
<keyword evidence="1" id="KW-0732">Signal</keyword>
<keyword evidence="3" id="KW-1185">Reference proteome</keyword>
<organism evidence="2 3">
    <name type="scientific">Spartinivicinus marinus</name>
    <dbReference type="NCBI Taxonomy" id="2994442"/>
    <lineage>
        <taxon>Bacteria</taxon>
        <taxon>Pseudomonadati</taxon>
        <taxon>Pseudomonadota</taxon>
        <taxon>Gammaproteobacteria</taxon>
        <taxon>Oceanospirillales</taxon>
        <taxon>Zooshikellaceae</taxon>
        <taxon>Spartinivicinus</taxon>
    </lineage>
</organism>
<name>A0A853I8Z3_9GAMM</name>
<sequence>MLQKMVFILAINITSAVSAGVSTELDPFRVKQETSIEFALGGPHWPKPPKEDNATRYGSIAFAVKDGPSCPRPPKGSHKILNIF</sequence>
<evidence type="ECO:0000313" key="2">
    <source>
        <dbReference type="EMBL" id="NYZ69329.1"/>
    </source>
</evidence>